<sequence length="191" mass="21071">MSLSIVLLELLQMYSASCQSFELSTDQVCIHCIQPNPQSLRELPLSELVELFPAIACSFVTTSYIIQKESTQGFPSQVIFRIIHFDFIRNVSPGLALGSCLVLGCCLSSYTHRRRDQDQYQAIVFIVWIVWAICIGLRVGASANMVTLGVVPWGSCAAMLSSFFGHAGARWFSTRGKRDCVSVHTGANEKG</sequence>
<name>A0ACC0D8G1_9PEZI</name>
<accession>A0ACC0D8G1</accession>
<proteinExistence type="predicted"/>
<organism evidence="1 2">
    <name type="scientific">Hypoxylon rubiginosum</name>
    <dbReference type="NCBI Taxonomy" id="110542"/>
    <lineage>
        <taxon>Eukaryota</taxon>
        <taxon>Fungi</taxon>
        <taxon>Dikarya</taxon>
        <taxon>Ascomycota</taxon>
        <taxon>Pezizomycotina</taxon>
        <taxon>Sordariomycetes</taxon>
        <taxon>Xylariomycetidae</taxon>
        <taxon>Xylariales</taxon>
        <taxon>Hypoxylaceae</taxon>
        <taxon>Hypoxylon</taxon>
    </lineage>
</organism>
<protein>
    <submittedName>
        <fullName evidence="1">Uncharacterized protein</fullName>
    </submittedName>
</protein>
<keyword evidence="2" id="KW-1185">Reference proteome</keyword>
<evidence type="ECO:0000313" key="2">
    <source>
        <dbReference type="Proteomes" id="UP001497680"/>
    </source>
</evidence>
<reference evidence="1 2" key="1">
    <citation type="journal article" date="2022" name="New Phytol.">
        <title>Ecological generalism drives hyperdiversity of secondary metabolite gene clusters in xylarialean endophytes.</title>
        <authorList>
            <person name="Franco M.E.E."/>
            <person name="Wisecaver J.H."/>
            <person name="Arnold A.E."/>
            <person name="Ju Y.M."/>
            <person name="Slot J.C."/>
            <person name="Ahrendt S."/>
            <person name="Moore L.P."/>
            <person name="Eastman K.E."/>
            <person name="Scott K."/>
            <person name="Konkel Z."/>
            <person name="Mondo S.J."/>
            <person name="Kuo A."/>
            <person name="Hayes R.D."/>
            <person name="Haridas S."/>
            <person name="Andreopoulos B."/>
            <person name="Riley R."/>
            <person name="LaButti K."/>
            <person name="Pangilinan J."/>
            <person name="Lipzen A."/>
            <person name="Amirebrahimi M."/>
            <person name="Yan J."/>
            <person name="Adam C."/>
            <person name="Keymanesh K."/>
            <person name="Ng V."/>
            <person name="Louie K."/>
            <person name="Northen T."/>
            <person name="Drula E."/>
            <person name="Henrissat B."/>
            <person name="Hsieh H.M."/>
            <person name="Youens-Clark K."/>
            <person name="Lutzoni F."/>
            <person name="Miadlikowska J."/>
            <person name="Eastwood D.C."/>
            <person name="Hamelin R.C."/>
            <person name="Grigoriev I.V."/>
            <person name="U'Ren J.M."/>
        </authorList>
    </citation>
    <scope>NUCLEOTIDE SEQUENCE [LARGE SCALE GENOMIC DNA]</scope>
    <source>
        <strain evidence="1 2">ER1909</strain>
    </source>
</reference>
<gene>
    <name evidence="1" type="ORF">F4821DRAFT_82424</name>
</gene>
<dbReference type="Proteomes" id="UP001497680">
    <property type="component" value="Unassembled WGS sequence"/>
</dbReference>
<evidence type="ECO:0000313" key="1">
    <source>
        <dbReference type="EMBL" id="KAI6088805.1"/>
    </source>
</evidence>
<comment type="caution">
    <text evidence="1">The sequence shown here is derived from an EMBL/GenBank/DDBJ whole genome shotgun (WGS) entry which is preliminary data.</text>
</comment>
<dbReference type="EMBL" id="MU394299">
    <property type="protein sequence ID" value="KAI6088805.1"/>
    <property type="molecule type" value="Genomic_DNA"/>
</dbReference>